<evidence type="ECO:0000256" key="2">
    <source>
        <dbReference type="ARBA" id="ARBA00022723"/>
    </source>
</evidence>
<sequence length="197" mass="19918">MGRALALSFLVMFLASPTVFGVDHTVGDSAGWALNTDYSTWASGKTFTVGDNLVFNYDSSTHQVDQVDKSGYDGCSSSNIIKNYNDGNSKVPLTKEGKVYFICPTPGHCSGGMKLEINVVAASTTPTTPTTPSGGSSPPTTPSNPSPSTPSGSGTTPAATPPAAPSPKTNAAVSVSSGITHLVGSLVVAAIGLGFMG</sequence>
<dbReference type="InterPro" id="IPR028871">
    <property type="entry name" value="BlueCu_1_BS"/>
</dbReference>
<evidence type="ECO:0000256" key="4">
    <source>
        <dbReference type="ARBA" id="ARBA00023008"/>
    </source>
</evidence>
<feature type="compositionally biased region" description="Low complexity" evidence="6">
    <location>
        <begin position="124"/>
        <end position="138"/>
    </location>
</feature>
<keyword evidence="7" id="KW-0732">Signal</keyword>
<dbReference type="InterPro" id="IPR008972">
    <property type="entry name" value="Cupredoxin"/>
</dbReference>
<keyword evidence="2" id="KW-0479">Metal-binding</keyword>
<proteinExistence type="predicted"/>
<dbReference type="PROSITE" id="PS00196">
    <property type="entry name" value="COPPER_BLUE"/>
    <property type="match status" value="1"/>
</dbReference>
<protein>
    <recommendedName>
        <fullName evidence="8">Phytocyanin domain-containing protein</fullName>
    </recommendedName>
</protein>
<evidence type="ECO:0000256" key="3">
    <source>
        <dbReference type="ARBA" id="ARBA00022982"/>
    </source>
</evidence>
<dbReference type="AlphaFoldDB" id="A0AAN9FIV1"/>
<accession>A0AAN9FIV1</accession>
<comment type="caution">
    <text evidence="9">The sequence shown here is derived from an EMBL/GenBank/DDBJ whole genome shotgun (WGS) entry which is preliminary data.</text>
</comment>
<keyword evidence="4" id="KW-0186">Copper</keyword>
<feature type="region of interest" description="Disordered" evidence="6">
    <location>
        <begin position="124"/>
        <end position="171"/>
    </location>
</feature>
<evidence type="ECO:0000256" key="5">
    <source>
        <dbReference type="ARBA" id="ARBA00023180"/>
    </source>
</evidence>
<dbReference type="Gene3D" id="2.60.40.420">
    <property type="entry name" value="Cupredoxins - blue copper proteins"/>
    <property type="match status" value="1"/>
</dbReference>
<feature type="domain" description="Phytocyanin" evidence="8">
    <location>
        <begin position="22"/>
        <end position="121"/>
    </location>
</feature>
<dbReference type="Proteomes" id="UP001372338">
    <property type="component" value="Unassembled WGS sequence"/>
</dbReference>
<reference evidence="9 10" key="1">
    <citation type="submission" date="2024-01" db="EMBL/GenBank/DDBJ databases">
        <title>The genomes of 5 underutilized Papilionoideae crops provide insights into root nodulation and disease resistanc.</title>
        <authorList>
            <person name="Yuan L."/>
        </authorList>
    </citation>
    <scope>NUCLEOTIDE SEQUENCE [LARGE SCALE GENOMIC DNA]</scope>
    <source>
        <strain evidence="9">ZHUSHIDOU_FW_LH</strain>
        <tissue evidence="9">Leaf</tissue>
    </source>
</reference>
<evidence type="ECO:0000256" key="1">
    <source>
        <dbReference type="ARBA" id="ARBA00022448"/>
    </source>
</evidence>
<dbReference type="InterPro" id="IPR003245">
    <property type="entry name" value="Phytocyanin_dom"/>
</dbReference>
<dbReference type="InterPro" id="IPR039391">
    <property type="entry name" value="Phytocyanin-like"/>
</dbReference>
<feature type="signal peptide" evidence="7">
    <location>
        <begin position="1"/>
        <end position="21"/>
    </location>
</feature>
<name>A0AAN9FIV1_CROPI</name>
<keyword evidence="10" id="KW-1185">Reference proteome</keyword>
<feature type="chain" id="PRO_5042870700" description="Phytocyanin domain-containing protein" evidence="7">
    <location>
        <begin position="22"/>
        <end position="197"/>
    </location>
</feature>
<gene>
    <name evidence="9" type="ORF">RIF29_18320</name>
</gene>
<dbReference type="SUPFAM" id="SSF49503">
    <property type="entry name" value="Cupredoxins"/>
    <property type="match status" value="1"/>
</dbReference>
<dbReference type="CDD" id="cd04216">
    <property type="entry name" value="Phytocyanin"/>
    <property type="match status" value="1"/>
</dbReference>
<organism evidence="9 10">
    <name type="scientific">Crotalaria pallida</name>
    <name type="common">Smooth rattlebox</name>
    <name type="synonym">Crotalaria striata</name>
    <dbReference type="NCBI Taxonomy" id="3830"/>
    <lineage>
        <taxon>Eukaryota</taxon>
        <taxon>Viridiplantae</taxon>
        <taxon>Streptophyta</taxon>
        <taxon>Embryophyta</taxon>
        <taxon>Tracheophyta</taxon>
        <taxon>Spermatophyta</taxon>
        <taxon>Magnoliopsida</taxon>
        <taxon>eudicotyledons</taxon>
        <taxon>Gunneridae</taxon>
        <taxon>Pentapetalae</taxon>
        <taxon>rosids</taxon>
        <taxon>fabids</taxon>
        <taxon>Fabales</taxon>
        <taxon>Fabaceae</taxon>
        <taxon>Papilionoideae</taxon>
        <taxon>50 kb inversion clade</taxon>
        <taxon>genistoids sensu lato</taxon>
        <taxon>core genistoids</taxon>
        <taxon>Crotalarieae</taxon>
        <taxon>Crotalaria</taxon>
    </lineage>
</organism>
<keyword evidence="5" id="KW-0325">Glycoprotein</keyword>
<evidence type="ECO:0000313" key="10">
    <source>
        <dbReference type="Proteomes" id="UP001372338"/>
    </source>
</evidence>
<dbReference type="PANTHER" id="PTHR33021">
    <property type="entry name" value="BLUE COPPER PROTEIN"/>
    <property type="match status" value="1"/>
</dbReference>
<evidence type="ECO:0000256" key="7">
    <source>
        <dbReference type="SAM" id="SignalP"/>
    </source>
</evidence>
<feature type="compositionally biased region" description="Pro residues" evidence="6">
    <location>
        <begin position="139"/>
        <end position="148"/>
    </location>
</feature>
<evidence type="ECO:0000256" key="6">
    <source>
        <dbReference type="SAM" id="MobiDB-lite"/>
    </source>
</evidence>
<dbReference type="Pfam" id="PF02298">
    <property type="entry name" value="Cu_bind_like"/>
    <property type="match status" value="1"/>
</dbReference>
<dbReference type="PROSITE" id="PS51485">
    <property type="entry name" value="PHYTOCYANIN"/>
    <property type="match status" value="1"/>
</dbReference>
<dbReference type="GO" id="GO:0009055">
    <property type="term" value="F:electron transfer activity"/>
    <property type="evidence" value="ECO:0007669"/>
    <property type="project" value="InterPro"/>
</dbReference>
<dbReference type="GO" id="GO:0005886">
    <property type="term" value="C:plasma membrane"/>
    <property type="evidence" value="ECO:0007669"/>
    <property type="project" value="TreeGrafter"/>
</dbReference>
<dbReference type="PANTHER" id="PTHR33021:SF350">
    <property type="entry name" value="UCLACYANIN-2"/>
    <property type="match status" value="1"/>
</dbReference>
<keyword evidence="3" id="KW-0249">Electron transport</keyword>
<dbReference type="EMBL" id="JAYWIO010000003">
    <property type="protein sequence ID" value="KAK7277169.1"/>
    <property type="molecule type" value="Genomic_DNA"/>
</dbReference>
<feature type="compositionally biased region" description="Low complexity" evidence="6">
    <location>
        <begin position="149"/>
        <end position="158"/>
    </location>
</feature>
<keyword evidence="1" id="KW-0813">Transport</keyword>
<evidence type="ECO:0000313" key="9">
    <source>
        <dbReference type="EMBL" id="KAK7277169.1"/>
    </source>
</evidence>
<dbReference type="GO" id="GO:0046872">
    <property type="term" value="F:metal ion binding"/>
    <property type="evidence" value="ECO:0007669"/>
    <property type="project" value="UniProtKB-KW"/>
</dbReference>
<evidence type="ECO:0000259" key="8">
    <source>
        <dbReference type="PROSITE" id="PS51485"/>
    </source>
</evidence>
<dbReference type="FunFam" id="2.60.40.420:FF:000003">
    <property type="entry name" value="Blue copper"/>
    <property type="match status" value="1"/>
</dbReference>